<accession>A0ABP8XBG8</accession>
<comment type="caution">
    <text evidence="3">The sequence shown here is derived from an EMBL/GenBank/DDBJ whole genome shotgun (WGS) entry which is preliminary data.</text>
</comment>
<gene>
    <name evidence="3" type="ORF">GCM10023198_27090</name>
</gene>
<evidence type="ECO:0000259" key="2">
    <source>
        <dbReference type="Pfam" id="PF00903"/>
    </source>
</evidence>
<organism evidence="3 4">
    <name type="scientific">Promicromonospora umidemergens</name>
    <dbReference type="NCBI Taxonomy" id="629679"/>
    <lineage>
        <taxon>Bacteria</taxon>
        <taxon>Bacillati</taxon>
        <taxon>Actinomycetota</taxon>
        <taxon>Actinomycetes</taxon>
        <taxon>Micrococcales</taxon>
        <taxon>Promicromonosporaceae</taxon>
        <taxon>Promicromonospora</taxon>
    </lineage>
</organism>
<dbReference type="SUPFAM" id="SSF54593">
    <property type="entry name" value="Glyoxalase/Bleomycin resistance protein/Dihydroxybiphenyl dioxygenase"/>
    <property type="match status" value="1"/>
</dbReference>
<keyword evidence="4" id="KW-1185">Reference proteome</keyword>
<dbReference type="InterPro" id="IPR029068">
    <property type="entry name" value="Glyas_Bleomycin-R_OHBP_Dase"/>
</dbReference>
<reference evidence="4" key="1">
    <citation type="journal article" date="2019" name="Int. J. Syst. Evol. Microbiol.">
        <title>The Global Catalogue of Microorganisms (GCM) 10K type strain sequencing project: providing services to taxonomists for standard genome sequencing and annotation.</title>
        <authorList>
            <consortium name="The Broad Institute Genomics Platform"/>
            <consortium name="The Broad Institute Genome Sequencing Center for Infectious Disease"/>
            <person name="Wu L."/>
            <person name="Ma J."/>
        </authorList>
    </citation>
    <scope>NUCLEOTIDE SEQUENCE [LARGE SCALE GENOMIC DNA]</scope>
    <source>
        <strain evidence="4">JCM 17975</strain>
    </source>
</reference>
<evidence type="ECO:0000313" key="4">
    <source>
        <dbReference type="Proteomes" id="UP001500843"/>
    </source>
</evidence>
<dbReference type="EMBL" id="BAABHM010000011">
    <property type="protein sequence ID" value="GAA4704087.1"/>
    <property type="molecule type" value="Genomic_DNA"/>
</dbReference>
<dbReference type="Gene3D" id="3.10.180.10">
    <property type="entry name" value="2,3-Dihydroxybiphenyl 1,2-Dioxygenase, domain 1"/>
    <property type="match status" value="1"/>
</dbReference>
<feature type="region of interest" description="Disordered" evidence="1">
    <location>
        <begin position="84"/>
        <end position="103"/>
    </location>
</feature>
<dbReference type="InterPro" id="IPR004360">
    <property type="entry name" value="Glyas_Fos-R_dOase_dom"/>
</dbReference>
<dbReference type="Proteomes" id="UP001500843">
    <property type="component" value="Unassembled WGS sequence"/>
</dbReference>
<protein>
    <recommendedName>
        <fullName evidence="2">Glyoxalase/fosfomycin resistance/dioxygenase domain-containing protein</fullName>
    </recommendedName>
</protein>
<evidence type="ECO:0000313" key="3">
    <source>
        <dbReference type="EMBL" id="GAA4704087.1"/>
    </source>
</evidence>
<name>A0ABP8XBG8_9MICO</name>
<evidence type="ECO:0000256" key="1">
    <source>
        <dbReference type="SAM" id="MobiDB-lite"/>
    </source>
</evidence>
<feature type="domain" description="Glyoxalase/fosfomycin resistance/dioxygenase" evidence="2">
    <location>
        <begin position="57"/>
        <end position="85"/>
    </location>
</feature>
<sequence length="103" mass="11226">MKVLRRVRAPAGAEACPQRSPVSVAGGRIGDGRTDLEDLMADTPTTPRTYPHGVPSWIDLETQDVDAALDFYGELFGWKFTEKLPPGAPGAMSSPRWTAQMPR</sequence>
<proteinExistence type="predicted"/>
<dbReference type="Pfam" id="PF00903">
    <property type="entry name" value="Glyoxalase"/>
    <property type="match status" value="1"/>
</dbReference>
<feature type="region of interest" description="Disordered" evidence="1">
    <location>
        <begin position="1"/>
        <end position="36"/>
    </location>
</feature>